<feature type="binding site" evidence="8">
    <location>
        <begin position="187"/>
        <end position="188"/>
    </location>
    <ligand>
        <name>ATP</name>
        <dbReference type="ChEBI" id="CHEBI:30616"/>
    </ligand>
</feature>
<dbReference type="GO" id="GO:0005524">
    <property type="term" value="F:ATP binding"/>
    <property type="evidence" value="ECO:0007669"/>
    <property type="project" value="UniProtKB-UniRule"/>
</dbReference>
<name>K2KG34_9GAMM</name>
<evidence type="ECO:0000256" key="3">
    <source>
        <dbReference type="ARBA" id="ARBA00022723"/>
    </source>
</evidence>
<comment type="function">
    <text evidence="8">Catalyzes a mechanistically unusual reaction, the ATP-dependent insertion of CO2 between the N7 and N8 nitrogen atoms of 7,8-diaminopelargonic acid (DAPA, also called 7,8-diammoniononanoate) to form a ureido ring.</text>
</comment>
<dbReference type="GO" id="GO:0042803">
    <property type="term" value="F:protein homodimerization activity"/>
    <property type="evidence" value="ECO:0007669"/>
    <property type="project" value="UniProtKB-ARBA"/>
</dbReference>
<keyword evidence="5 8" id="KW-0093">Biotin biosynthesis</keyword>
<comment type="similarity">
    <text evidence="8">Belongs to the dethiobiotin synthetase family.</text>
</comment>
<evidence type="ECO:0000256" key="4">
    <source>
        <dbReference type="ARBA" id="ARBA00022741"/>
    </source>
</evidence>
<dbReference type="EC" id="6.3.3.3" evidence="8"/>
<comment type="subcellular location">
    <subcellularLocation>
        <location evidence="8">Cytoplasm</location>
    </subcellularLocation>
</comment>
<dbReference type="Proteomes" id="UP000014115">
    <property type="component" value="Unassembled WGS sequence"/>
</dbReference>
<proteinExistence type="inferred from homology"/>
<dbReference type="eggNOG" id="COG0132">
    <property type="taxonomic scope" value="Bacteria"/>
</dbReference>
<dbReference type="GO" id="GO:0004141">
    <property type="term" value="F:dethiobiotin synthase activity"/>
    <property type="evidence" value="ECO:0007669"/>
    <property type="project" value="UniProtKB-UniRule"/>
</dbReference>
<comment type="caution">
    <text evidence="9">The sequence shown here is derived from an EMBL/GenBank/DDBJ whole genome shotgun (WGS) entry which is preliminary data.</text>
</comment>
<feature type="active site" evidence="8">
    <location>
        <position position="37"/>
    </location>
</feature>
<dbReference type="UniPathway" id="UPA00078">
    <property type="reaction ID" value="UER00161"/>
</dbReference>
<keyword evidence="6 8" id="KW-0067">ATP-binding</keyword>
<evidence type="ECO:0000256" key="5">
    <source>
        <dbReference type="ARBA" id="ARBA00022756"/>
    </source>
</evidence>
<evidence type="ECO:0000256" key="1">
    <source>
        <dbReference type="ARBA" id="ARBA00022490"/>
    </source>
</evidence>
<keyword evidence="2 8" id="KW-0436">Ligase</keyword>
<evidence type="ECO:0000256" key="7">
    <source>
        <dbReference type="ARBA" id="ARBA00022842"/>
    </source>
</evidence>
<dbReference type="GO" id="GO:0009102">
    <property type="term" value="P:biotin biosynthetic process"/>
    <property type="evidence" value="ECO:0007669"/>
    <property type="project" value="UniProtKB-UniRule"/>
</dbReference>
<feature type="binding site" evidence="8">
    <location>
        <position position="64"/>
    </location>
    <ligand>
        <name>ATP</name>
        <dbReference type="ChEBI" id="CHEBI:30616"/>
    </ligand>
</feature>
<dbReference type="GO" id="GO:0005829">
    <property type="term" value="C:cytosol"/>
    <property type="evidence" value="ECO:0007669"/>
    <property type="project" value="TreeGrafter"/>
</dbReference>
<dbReference type="OrthoDB" id="9802097at2"/>
<comment type="pathway">
    <text evidence="8">Cofactor biosynthesis; biotin biosynthesis; biotin from 7,8-diaminononanoate: step 1/2.</text>
</comment>
<dbReference type="Gene3D" id="3.40.50.300">
    <property type="entry name" value="P-loop containing nucleotide triphosphate hydrolases"/>
    <property type="match status" value="1"/>
</dbReference>
<keyword evidence="7 8" id="KW-0460">Magnesium</keyword>
<dbReference type="RefSeq" id="WP_008487395.1">
    <property type="nucleotide sequence ID" value="NZ_AMRG01000002.1"/>
</dbReference>
<feature type="binding site" evidence="8">
    <location>
        <position position="16"/>
    </location>
    <ligand>
        <name>Mg(2+)</name>
        <dbReference type="ChEBI" id="CHEBI:18420"/>
    </ligand>
</feature>
<dbReference type="PANTHER" id="PTHR43210:SF5">
    <property type="entry name" value="DETHIOBIOTIN SYNTHETASE"/>
    <property type="match status" value="1"/>
</dbReference>
<reference evidence="9 10" key="1">
    <citation type="journal article" date="2012" name="J. Bacteriol.">
        <title>Genome Sequence of Idiomarina xiamenensis Type Strain 10-D-4.</title>
        <authorList>
            <person name="Lai Q."/>
            <person name="Wang L."/>
            <person name="Wang W."/>
            <person name="Shao Z."/>
        </authorList>
    </citation>
    <scope>NUCLEOTIDE SEQUENCE [LARGE SCALE GENOMIC DNA]</scope>
    <source>
        <strain evidence="9 10">10-D-4</strain>
    </source>
</reference>
<keyword evidence="3 8" id="KW-0479">Metal-binding</keyword>
<protein>
    <recommendedName>
        <fullName evidence="8">ATP-dependent dethiobiotin synthetase BioD</fullName>
        <ecNumber evidence="8">6.3.3.3</ecNumber>
    </recommendedName>
    <alternativeName>
        <fullName evidence="8">DTB synthetase</fullName>
        <shortName evidence="8">DTBS</shortName>
    </alternativeName>
    <alternativeName>
        <fullName evidence="8">Dethiobiotin synthase</fullName>
    </alternativeName>
</protein>
<accession>K2KG34</accession>
<feature type="binding site" evidence="8">
    <location>
        <begin position="126"/>
        <end position="129"/>
    </location>
    <ligand>
        <name>ATP</name>
        <dbReference type="ChEBI" id="CHEBI:30616"/>
    </ligand>
</feature>
<dbReference type="GO" id="GO:0000287">
    <property type="term" value="F:magnesium ion binding"/>
    <property type="evidence" value="ECO:0007669"/>
    <property type="project" value="UniProtKB-UniRule"/>
</dbReference>
<dbReference type="HAMAP" id="MF_00336">
    <property type="entry name" value="BioD"/>
    <property type="match status" value="1"/>
</dbReference>
<dbReference type="NCBIfam" id="TIGR00347">
    <property type="entry name" value="bioD"/>
    <property type="match status" value="1"/>
</dbReference>
<dbReference type="Pfam" id="PF13500">
    <property type="entry name" value="AAA_26"/>
    <property type="match status" value="1"/>
</dbReference>
<evidence type="ECO:0000256" key="6">
    <source>
        <dbReference type="ARBA" id="ARBA00022840"/>
    </source>
</evidence>
<feature type="binding site" evidence="8">
    <location>
        <begin position="217"/>
        <end position="219"/>
    </location>
    <ligand>
        <name>ATP</name>
        <dbReference type="ChEBI" id="CHEBI:30616"/>
    </ligand>
</feature>
<dbReference type="PANTHER" id="PTHR43210">
    <property type="entry name" value="DETHIOBIOTIN SYNTHETASE"/>
    <property type="match status" value="1"/>
</dbReference>
<dbReference type="STRING" id="740709.A10D4_01987"/>
<evidence type="ECO:0000256" key="8">
    <source>
        <dbReference type="HAMAP-Rule" id="MF_00336"/>
    </source>
</evidence>
<dbReference type="FunFam" id="3.40.50.300:FF:000292">
    <property type="entry name" value="ATP-dependent dethiobiotin synthetase BioD"/>
    <property type="match status" value="1"/>
</dbReference>
<evidence type="ECO:0000256" key="2">
    <source>
        <dbReference type="ARBA" id="ARBA00022598"/>
    </source>
</evidence>
<gene>
    <name evidence="8" type="primary">bioD</name>
    <name evidence="9" type="ORF">A10D4_01987</name>
</gene>
<dbReference type="SUPFAM" id="SSF52540">
    <property type="entry name" value="P-loop containing nucleoside triphosphate hydrolases"/>
    <property type="match status" value="1"/>
</dbReference>
<comment type="cofactor">
    <cofactor evidence="8">
        <name>Mg(2+)</name>
        <dbReference type="ChEBI" id="CHEBI:18420"/>
    </cofactor>
</comment>
<feature type="binding site" evidence="8">
    <location>
        <position position="64"/>
    </location>
    <ligand>
        <name>Mg(2+)</name>
        <dbReference type="ChEBI" id="CHEBI:18420"/>
    </ligand>
</feature>
<evidence type="ECO:0000313" key="10">
    <source>
        <dbReference type="Proteomes" id="UP000014115"/>
    </source>
</evidence>
<comment type="subunit">
    <text evidence="8">Homodimer.</text>
</comment>
<dbReference type="CDD" id="cd03109">
    <property type="entry name" value="DTBS"/>
    <property type="match status" value="1"/>
</dbReference>
<dbReference type="EMBL" id="AMRG01000002">
    <property type="protein sequence ID" value="EKE86973.1"/>
    <property type="molecule type" value="Genomic_DNA"/>
</dbReference>
<keyword evidence="4 8" id="KW-0547">Nucleotide-binding</keyword>
<keyword evidence="10" id="KW-1185">Reference proteome</keyword>
<dbReference type="InterPro" id="IPR027417">
    <property type="entry name" value="P-loop_NTPase"/>
</dbReference>
<organism evidence="9 10">
    <name type="scientific">Idiomarina xiamenensis 10-D-4</name>
    <dbReference type="NCBI Taxonomy" id="740709"/>
    <lineage>
        <taxon>Bacteria</taxon>
        <taxon>Pseudomonadati</taxon>
        <taxon>Pseudomonadota</taxon>
        <taxon>Gammaproteobacteria</taxon>
        <taxon>Alteromonadales</taxon>
        <taxon>Idiomarinaceae</taxon>
        <taxon>Idiomarina</taxon>
    </lineage>
</organism>
<dbReference type="AlphaFoldDB" id="K2KG34"/>
<keyword evidence="1 8" id="KW-0963">Cytoplasm</keyword>
<sequence length="241" mass="25868">MNSIFVTGTDTEVGKTVASTALLQALTARGLSTLAMKPVAAGCEWQTAAGSNGEAQAPRWCNEDALALNAAASQMLPYDLLNPYALQAAIAPHIAAREEQREIELDRLLTSLQRIQQYRADYVVIEGAGGWQLPLNDQGLRMPSFVQASGAGVVLVVGLQLGCLNHALLSAAAIVADGCTLRGWIGVNNQPQRMARQAENIDYLRQHLAAPCLGILPYVDNWQQHNLGQYLTVDALLPEPA</sequence>
<dbReference type="PATRIC" id="fig|740709.3.peg.400"/>
<feature type="binding site" evidence="8">
    <location>
        <position position="126"/>
    </location>
    <ligand>
        <name>Mg(2+)</name>
        <dbReference type="ChEBI" id="CHEBI:18420"/>
    </ligand>
</feature>
<comment type="catalytic activity">
    <reaction evidence="8">
        <text>(7R,8S)-7,8-diammoniononanoate + CO2 + ATP = (4R,5S)-dethiobiotin + ADP + phosphate + 3 H(+)</text>
        <dbReference type="Rhea" id="RHEA:15805"/>
        <dbReference type="ChEBI" id="CHEBI:15378"/>
        <dbReference type="ChEBI" id="CHEBI:16526"/>
        <dbReference type="ChEBI" id="CHEBI:30616"/>
        <dbReference type="ChEBI" id="CHEBI:43474"/>
        <dbReference type="ChEBI" id="CHEBI:149469"/>
        <dbReference type="ChEBI" id="CHEBI:149473"/>
        <dbReference type="ChEBI" id="CHEBI:456216"/>
        <dbReference type="EC" id="6.3.3.3"/>
    </reaction>
</comment>
<comment type="caution">
    <text evidence="8">Lacks conserved residue(s) required for the propagation of feature annotation.</text>
</comment>
<evidence type="ECO:0000313" key="9">
    <source>
        <dbReference type="EMBL" id="EKE86973.1"/>
    </source>
</evidence>
<feature type="binding site" evidence="8">
    <location>
        <begin position="12"/>
        <end position="17"/>
    </location>
    <ligand>
        <name>ATP</name>
        <dbReference type="ChEBI" id="CHEBI:30616"/>
    </ligand>
</feature>
<dbReference type="InterPro" id="IPR004472">
    <property type="entry name" value="DTB_synth_BioD"/>
</dbReference>
<dbReference type="PIRSF" id="PIRSF006755">
    <property type="entry name" value="DTB_synth"/>
    <property type="match status" value="1"/>
</dbReference>